<proteinExistence type="predicted"/>
<reference evidence="1 2" key="1">
    <citation type="submission" date="2020-07" db="EMBL/GenBank/DDBJ databases">
        <title>Taxonomic proposal: Crassvirales, a new order of highly abundant and diverse bacterial viruses.</title>
        <authorList>
            <person name="Shkoporov A.N."/>
            <person name="Stockdale S.R."/>
            <person name="Guerin E."/>
            <person name="Ross R.P."/>
            <person name="Hill C."/>
        </authorList>
    </citation>
    <scope>NUCLEOTIDE SEQUENCE [LARGE SCALE GENOMIC DNA]</scope>
</reference>
<dbReference type="RefSeq" id="YP_010113308.1">
    <property type="nucleotide sequence ID" value="NC_055901.1"/>
</dbReference>
<accession>A0A7M1RTL3</accession>
<keyword evidence="2" id="KW-1185">Reference proteome</keyword>
<name>A0A7M1RTL3_9CAUD</name>
<dbReference type="EMBL" id="MT774408">
    <property type="protein sequence ID" value="QOR57668.1"/>
    <property type="molecule type" value="Genomic_DNA"/>
</dbReference>
<dbReference type="KEGG" id="vg:65131821"/>
<sequence>MKKQNTRVYSYDCNVYPTKLDIMFDVNEIDYMNDNYAWTKDPDAKFVQDDSDQYGSTYDLLYNKNTKYKTILVVFDGIPSPPQMAHEAFHVMNGIFKDVDLEFNYSNNTGNEHLAYLIEWAVKCMCNAIEEEKKCKKKTK</sequence>
<evidence type="ECO:0000313" key="2">
    <source>
        <dbReference type="Proteomes" id="UP000594028"/>
    </source>
</evidence>
<dbReference type="Proteomes" id="UP000594028">
    <property type="component" value="Segment"/>
</dbReference>
<organism evidence="1 2">
    <name type="scientific">uncultured phage cr130_1</name>
    <dbReference type="NCBI Taxonomy" id="2772092"/>
    <lineage>
        <taxon>Viruses</taxon>
        <taxon>Duplodnaviria</taxon>
        <taxon>Heunggongvirae</taxon>
        <taxon>Uroviricota</taxon>
        <taxon>Caudoviricetes</taxon>
        <taxon>Crassvirales</taxon>
        <taxon>Suoliviridae</taxon>
        <taxon>Oafivirinae</taxon>
        <taxon>Chuhaivirus</taxon>
        <taxon>Chuhaivirus simiae</taxon>
    </lineage>
</organism>
<protein>
    <submittedName>
        <fullName evidence="1">Uncharacterized protein</fullName>
    </submittedName>
</protein>
<dbReference type="GeneID" id="65131821"/>
<evidence type="ECO:0000313" key="1">
    <source>
        <dbReference type="EMBL" id="QOR57668.1"/>
    </source>
</evidence>